<accession>A0A0G4LA61</accession>
<feature type="region of interest" description="Disordered" evidence="1">
    <location>
        <begin position="24"/>
        <end position="49"/>
    </location>
</feature>
<dbReference type="EMBL" id="CVQI01013335">
    <property type="protein sequence ID" value="CRK22421.1"/>
    <property type="molecule type" value="Genomic_DNA"/>
</dbReference>
<dbReference type="EMBL" id="CVQH01010001">
    <property type="protein sequence ID" value="CRK18867.1"/>
    <property type="molecule type" value="Genomic_DNA"/>
</dbReference>
<evidence type="ECO:0000313" key="4">
    <source>
        <dbReference type="Proteomes" id="UP000044602"/>
    </source>
</evidence>
<organism evidence="2 4">
    <name type="scientific">Verticillium longisporum</name>
    <name type="common">Verticillium dahliae var. longisporum</name>
    <dbReference type="NCBI Taxonomy" id="100787"/>
    <lineage>
        <taxon>Eukaryota</taxon>
        <taxon>Fungi</taxon>
        <taxon>Dikarya</taxon>
        <taxon>Ascomycota</taxon>
        <taxon>Pezizomycotina</taxon>
        <taxon>Sordariomycetes</taxon>
        <taxon>Hypocreomycetidae</taxon>
        <taxon>Glomerellales</taxon>
        <taxon>Plectosphaerellaceae</taxon>
        <taxon>Verticillium</taxon>
    </lineage>
</organism>
<dbReference type="AlphaFoldDB" id="A0A0G4LA61"/>
<gene>
    <name evidence="2" type="ORF">BN1708_003209</name>
    <name evidence="3" type="ORF">BN1723_002860</name>
</gene>
<keyword evidence="4" id="KW-1185">Reference proteome</keyword>
<name>A0A0G4LA61_VERLO</name>
<feature type="compositionally biased region" description="Polar residues" evidence="1">
    <location>
        <begin position="26"/>
        <end position="35"/>
    </location>
</feature>
<feature type="region of interest" description="Disordered" evidence="1">
    <location>
        <begin position="68"/>
        <end position="107"/>
    </location>
</feature>
<sequence length="107" mass="11905">MQLRVATADTGENSVDDRDRRAAHLTATNPQAQRFSHTDGKRHEHHSHYRAHPNNAERLVWAAHPLTPRHPDQRACTNETPGTSPPARRDMTSSATGATPLFARVGR</sequence>
<evidence type="ECO:0000313" key="5">
    <source>
        <dbReference type="Proteomes" id="UP000045706"/>
    </source>
</evidence>
<protein>
    <submittedName>
        <fullName evidence="2">Uncharacterized protein</fullName>
    </submittedName>
</protein>
<evidence type="ECO:0000313" key="3">
    <source>
        <dbReference type="EMBL" id="CRK22421.1"/>
    </source>
</evidence>
<evidence type="ECO:0000313" key="2">
    <source>
        <dbReference type="EMBL" id="CRK18867.1"/>
    </source>
</evidence>
<dbReference type="Proteomes" id="UP000045706">
    <property type="component" value="Unassembled WGS sequence"/>
</dbReference>
<evidence type="ECO:0000256" key="1">
    <source>
        <dbReference type="SAM" id="MobiDB-lite"/>
    </source>
</evidence>
<proteinExistence type="predicted"/>
<reference evidence="4 5" key="1">
    <citation type="submission" date="2015-05" db="EMBL/GenBank/DDBJ databases">
        <authorList>
            <person name="Fogelqvist Johan"/>
        </authorList>
    </citation>
    <scope>NUCLEOTIDE SEQUENCE [LARGE SCALE GENOMIC DNA]</scope>
    <source>
        <strain evidence="2">VL1</strain>
        <strain evidence="3">VL2</strain>
    </source>
</reference>
<dbReference type="Proteomes" id="UP000044602">
    <property type="component" value="Unassembled WGS sequence"/>
</dbReference>